<dbReference type="PANTHER" id="PTHR11559">
    <property type="entry name" value="CARBOXYLESTERASE"/>
    <property type="match status" value="1"/>
</dbReference>
<evidence type="ECO:0000313" key="3">
    <source>
        <dbReference type="EMBL" id="VDN30631.1"/>
    </source>
</evidence>
<gene>
    <name evidence="3" type="ORF">GPUH_LOCUS17884</name>
</gene>
<dbReference type="OrthoDB" id="6846267at2759"/>
<dbReference type="SUPFAM" id="SSF53474">
    <property type="entry name" value="alpha/beta-Hydrolases"/>
    <property type="match status" value="1"/>
</dbReference>
<dbReference type="WBParaSite" id="GPUH_0001791001-mRNA-1">
    <property type="protein sequence ID" value="GPUH_0001791001-mRNA-1"/>
    <property type="gene ID" value="GPUH_0001791001"/>
</dbReference>
<feature type="domain" description="Carboxylesterase type B" evidence="2">
    <location>
        <begin position="45"/>
        <end position="132"/>
    </location>
</feature>
<protein>
    <submittedName>
        <fullName evidence="5">COesterase domain-containing protein</fullName>
    </submittedName>
</protein>
<dbReference type="InterPro" id="IPR019819">
    <property type="entry name" value="Carboxylesterase_B_CS"/>
</dbReference>
<keyword evidence="4" id="KW-1185">Reference proteome</keyword>
<dbReference type="InterPro" id="IPR002018">
    <property type="entry name" value="CarbesteraseB"/>
</dbReference>
<dbReference type="Proteomes" id="UP000271098">
    <property type="component" value="Unassembled WGS sequence"/>
</dbReference>
<dbReference type="PROSITE" id="PS00941">
    <property type="entry name" value="CARBOXYLESTERASE_B_2"/>
    <property type="match status" value="1"/>
</dbReference>
<reference evidence="5" key="1">
    <citation type="submission" date="2016-06" db="UniProtKB">
        <authorList>
            <consortium name="WormBaseParasite"/>
        </authorList>
    </citation>
    <scope>IDENTIFICATION</scope>
</reference>
<proteinExistence type="predicted"/>
<dbReference type="Pfam" id="PF00135">
    <property type="entry name" value="COesterase"/>
    <property type="match status" value="1"/>
</dbReference>
<evidence type="ECO:0000259" key="2">
    <source>
        <dbReference type="Pfam" id="PF00135"/>
    </source>
</evidence>
<name>A0A183EA94_9BILA</name>
<dbReference type="AlphaFoldDB" id="A0A183EA94"/>
<reference evidence="3 4" key="2">
    <citation type="submission" date="2018-11" db="EMBL/GenBank/DDBJ databases">
        <authorList>
            <consortium name="Pathogen Informatics"/>
        </authorList>
    </citation>
    <scope>NUCLEOTIDE SEQUENCE [LARGE SCALE GENOMIC DNA]</scope>
</reference>
<dbReference type="Gene3D" id="3.40.50.1820">
    <property type="entry name" value="alpha/beta hydrolase"/>
    <property type="match status" value="1"/>
</dbReference>
<evidence type="ECO:0000313" key="5">
    <source>
        <dbReference type="WBParaSite" id="GPUH_0001791001-mRNA-1"/>
    </source>
</evidence>
<feature type="chain" id="PRO_5043139093" evidence="1">
    <location>
        <begin position="20"/>
        <end position="135"/>
    </location>
</feature>
<keyword evidence="1" id="KW-0732">Signal</keyword>
<dbReference type="EMBL" id="UYRT01085831">
    <property type="protein sequence ID" value="VDN30631.1"/>
    <property type="molecule type" value="Genomic_DNA"/>
</dbReference>
<accession>A0A183EA94</accession>
<organism evidence="5">
    <name type="scientific">Gongylonema pulchrum</name>
    <dbReference type="NCBI Taxonomy" id="637853"/>
    <lineage>
        <taxon>Eukaryota</taxon>
        <taxon>Metazoa</taxon>
        <taxon>Ecdysozoa</taxon>
        <taxon>Nematoda</taxon>
        <taxon>Chromadorea</taxon>
        <taxon>Rhabditida</taxon>
        <taxon>Spirurina</taxon>
        <taxon>Spiruromorpha</taxon>
        <taxon>Spiruroidea</taxon>
        <taxon>Gongylonematidae</taxon>
        <taxon>Gongylonema</taxon>
    </lineage>
</organism>
<feature type="signal peptide" evidence="1">
    <location>
        <begin position="1"/>
        <end position="19"/>
    </location>
</feature>
<sequence length="135" mass="15095">MNVRITLLSLIHVLYTAFANIVTEVADTTNKASLVEASVAADARPLRRTTHGEIQGYFMESSGTLAEVYEAVPYAQPPIASLRFQPPKPLGEWNETLDCGKDRMVRCVQFGEKHSKTETEDCLYLNIIIPRKQVV</sequence>
<evidence type="ECO:0000313" key="4">
    <source>
        <dbReference type="Proteomes" id="UP000271098"/>
    </source>
</evidence>
<dbReference type="InterPro" id="IPR050309">
    <property type="entry name" value="Type-B_Carboxylest/Lipase"/>
</dbReference>
<evidence type="ECO:0000256" key="1">
    <source>
        <dbReference type="SAM" id="SignalP"/>
    </source>
</evidence>
<dbReference type="InterPro" id="IPR029058">
    <property type="entry name" value="AB_hydrolase_fold"/>
</dbReference>